<feature type="signal peptide" evidence="1">
    <location>
        <begin position="1"/>
        <end position="23"/>
    </location>
</feature>
<evidence type="ECO:0000256" key="1">
    <source>
        <dbReference type="SAM" id="SignalP"/>
    </source>
</evidence>
<dbReference type="EMBL" id="CP151266">
    <property type="protein sequence ID" value="WZH50118.1"/>
    <property type="molecule type" value="Genomic_DNA"/>
</dbReference>
<gene>
    <name evidence="3" type="ORF">QYS62_011357</name>
</gene>
<keyword evidence="4" id="KW-1185">Reference proteome</keyword>
<dbReference type="Proteomes" id="UP001489902">
    <property type="component" value="Chromosome 7"/>
</dbReference>
<name>A0ABZ2XAH3_9HYPO</name>
<evidence type="ECO:0000259" key="2">
    <source>
        <dbReference type="Pfam" id="PF23584"/>
    </source>
</evidence>
<dbReference type="Pfam" id="PF23584">
    <property type="entry name" value="DUF7136"/>
    <property type="match status" value="1"/>
</dbReference>
<feature type="domain" description="DUF7136" evidence="2">
    <location>
        <begin position="31"/>
        <end position="240"/>
    </location>
</feature>
<evidence type="ECO:0000313" key="4">
    <source>
        <dbReference type="Proteomes" id="UP001489902"/>
    </source>
</evidence>
<reference evidence="3 4" key="1">
    <citation type="submission" date="2024-04" db="EMBL/GenBank/DDBJ databases">
        <title>Complete genome sequence of Fusarium acuminatum.</title>
        <authorList>
            <person name="Lan B."/>
        </authorList>
    </citation>
    <scope>NUCLEOTIDE SEQUENCE [LARGE SCALE GENOMIC DNA]</scope>
    <source>
        <strain evidence="3">1A</strain>
    </source>
</reference>
<sequence length="288" mass="31713">MRFTPLSLASLTCWFLLYNNGAAMESKGPTGALQIDLVFPRNETYNPSPVMPIIFSYRNLGLLPYLVPTITYQIWNYDNFSADSAGGKIKVPLLNDSSVDPHIEFIPHLHPFNTEGTWRLNFHIRWVHCYVAPAEKGRGELNMHGVNETDIGGIVFATKGPSKQVDLVAATSNKNCSFPAGAAINVTDTMRSPSLLRDYEPDVCPMVTYPEIKADSCDVTLDPAAASSIDAEMTSWVCTRVWETNRPEGFDCDSRKEEESTALRSIAGGASCLATSNVEGYVLFSEID</sequence>
<organism evidence="3 4">
    <name type="scientific">Fusarium acuminatum</name>
    <dbReference type="NCBI Taxonomy" id="5515"/>
    <lineage>
        <taxon>Eukaryota</taxon>
        <taxon>Fungi</taxon>
        <taxon>Dikarya</taxon>
        <taxon>Ascomycota</taxon>
        <taxon>Pezizomycotina</taxon>
        <taxon>Sordariomycetes</taxon>
        <taxon>Hypocreomycetidae</taxon>
        <taxon>Hypocreales</taxon>
        <taxon>Nectriaceae</taxon>
        <taxon>Fusarium</taxon>
        <taxon>Fusarium tricinctum species complex</taxon>
    </lineage>
</organism>
<protein>
    <recommendedName>
        <fullName evidence="2">DUF7136 domain-containing protein</fullName>
    </recommendedName>
</protein>
<accession>A0ABZ2XAH3</accession>
<keyword evidence="1" id="KW-0732">Signal</keyword>
<feature type="chain" id="PRO_5045152734" description="DUF7136 domain-containing protein" evidence="1">
    <location>
        <begin position="24"/>
        <end position="288"/>
    </location>
</feature>
<dbReference type="InterPro" id="IPR055560">
    <property type="entry name" value="DUF7136"/>
</dbReference>
<proteinExistence type="predicted"/>
<evidence type="ECO:0000313" key="3">
    <source>
        <dbReference type="EMBL" id="WZH50118.1"/>
    </source>
</evidence>